<dbReference type="Pfam" id="PF01368">
    <property type="entry name" value="DHH"/>
    <property type="match status" value="1"/>
</dbReference>
<evidence type="ECO:0000313" key="9">
    <source>
        <dbReference type="EMBL" id="VYT86864.1"/>
    </source>
</evidence>
<proteinExistence type="inferred from homology"/>
<dbReference type="NCBIfam" id="TIGR00644">
    <property type="entry name" value="recJ"/>
    <property type="match status" value="1"/>
</dbReference>
<feature type="domain" description="RecJ OB" evidence="8">
    <location>
        <begin position="476"/>
        <end position="598"/>
    </location>
</feature>
<comment type="similarity">
    <text evidence="1">Belongs to the RecJ family.</text>
</comment>
<evidence type="ECO:0000259" key="6">
    <source>
        <dbReference type="Pfam" id="PF01368"/>
    </source>
</evidence>
<keyword evidence="3" id="KW-0540">Nuclease</keyword>
<evidence type="ECO:0000259" key="8">
    <source>
        <dbReference type="Pfam" id="PF17768"/>
    </source>
</evidence>
<evidence type="ECO:0000256" key="1">
    <source>
        <dbReference type="ARBA" id="ARBA00005915"/>
    </source>
</evidence>
<dbReference type="InterPro" id="IPR041122">
    <property type="entry name" value="RecJ_OB"/>
</dbReference>
<evidence type="ECO:0000256" key="4">
    <source>
        <dbReference type="ARBA" id="ARBA00022801"/>
    </source>
</evidence>
<protein>
    <recommendedName>
        <fullName evidence="2">Single-stranded-DNA-specific exonuclease RecJ</fullName>
    </recommendedName>
</protein>
<feature type="domain" description="DDH" evidence="6">
    <location>
        <begin position="91"/>
        <end position="244"/>
    </location>
</feature>
<dbReference type="Gene3D" id="3.90.1640.30">
    <property type="match status" value="1"/>
</dbReference>
<gene>
    <name evidence="9" type="primary">recJ</name>
    <name evidence="9" type="ORF">PGLFYP46_01274</name>
</gene>
<dbReference type="AlphaFoldDB" id="A0A6N3A4G7"/>
<evidence type="ECO:0000256" key="2">
    <source>
        <dbReference type="ARBA" id="ARBA00019841"/>
    </source>
</evidence>
<sequence length="610" mass="69535">MVIFDIIKFIRSGDYMERWFIKNKSDPGIEYKKLGINNVIYKILLNREINTEEEIKSFLEPKLSNLNSPILLKDMVKASNLILSHLAKKNKIRIIGDYDVDGVTSTYILYSGLHRIGANVSYDIPHRVEDGYGINNNLIDRAYDDGVNLIITCDNGIAARDAVLYAKSNGIDIVITDHHEVPKIVENSIEKELIPDANAVIDPKQNSCSYPFVEICGAVVAFKLIEYLYLIKGVDKEEFYENFLPFAALATVCDVMPLRNENRIIVSQGLKYLRETKHLGLNALIEASDIKKNEIDVYHLGFILGPTINSSGRLESAKYALELLLEKDYSVALEKAKKLRELNYERQELTLKAFNVIDEKINSENLLDKHKVLIVYEEGLNESILGIVAGKIKEKYYRPTLVLSDSKNLIKGSGRSIEEYNMFREFSKSKEFLTSFGGHKMACGLALPLENLEDFIKDVDEKKNLTQEDLIRKIYIDGNLKLKYISMNLVKEIENLAPFGNGNSAPKFGAKNLKINSLNILGKNKNFLKMTLSQDNISYTATLFEDSEIFLINLAKYYEREEIMELLQGRPSNIFIDIIFNLELNKFNGNISIQLKIKNYRITGEKNVNR</sequence>
<dbReference type="Gene3D" id="3.10.310.30">
    <property type="match status" value="1"/>
</dbReference>
<reference evidence="9" key="1">
    <citation type="submission" date="2019-11" db="EMBL/GenBank/DDBJ databases">
        <authorList>
            <person name="Feng L."/>
        </authorList>
    </citation>
    <scope>NUCLEOTIDE SEQUENCE</scope>
    <source>
        <strain evidence="9">PgorbachiiLFYP46</strain>
    </source>
</reference>
<organism evidence="9">
    <name type="scientific">Peptoniphilus gorbachii</name>
    <dbReference type="NCBI Taxonomy" id="411567"/>
    <lineage>
        <taxon>Bacteria</taxon>
        <taxon>Bacillati</taxon>
        <taxon>Bacillota</taxon>
        <taxon>Tissierellia</taxon>
        <taxon>Tissierellales</taxon>
        <taxon>Peptoniphilaceae</taxon>
        <taxon>Peptoniphilus</taxon>
    </lineage>
</organism>
<name>A0A6N3A4G7_9FIRM</name>
<evidence type="ECO:0000256" key="3">
    <source>
        <dbReference type="ARBA" id="ARBA00022722"/>
    </source>
</evidence>
<dbReference type="GO" id="GO:0008409">
    <property type="term" value="F:5'-3' exonuclease activity"/>
    <property type="evidence" value="ECO:0007669"/>
    <property type="project" value="InterPro"/>
</dbReference>
<dbReference type="Pfam" id="PF17768">
    <property type="entry name" value="RecJ_OB"/>
    <property type="match status" value="1"/>
</dbReference>
<keyword evidence="5 9" id="KW-0269">Exonuclease</keyword>
<dbReference type="InterPro" id="IPR038763">
    <property type="entry name" value="DHH_sf"/>
</dbReference>
<keyword evidence="4 9" id="KW-0378">Hydrolase</keyword>
<feature type="domain" description="DHHA1" evidence="7">
    <location>
        <begin position="371"/>
        <end position="461"/>
    </location>
</feature>
<dbReference type="PANTHER" id="PTHR30255:SF2">
    <property type="entry name" value="SINGLE-STRANDED-DNA-SPECIFIC EXONUCLEASE RECJ"/>
    <property type="match status" value="1"/>
</dbReference>
<dbReference type="PANTHER" id="PTHR30255">
    <property type="entry name" value="SINGLE-STRANDED-DNA-SPECIFIC EXONUCLEASE RECJ"/>
    <property type="match status" value="1"/>
</dbReference>
<evidence type="ECO:0000259" key="7">
    <source>
        <dbReference type="Pfam" id="PF02272"/>
    </source>
</evidence>
<dbReference type="GO" id="GO:0006310">
    <property type="term" value="P:DNA recombination"/>
    <property type="evidence" value="ECO:0007669"/>
    <property type="project" value="InterPro"/>
</dbReference>
<dbReference type="InterPro" id="IPR003156">
    <property type="entry name" value="DHHA1_dom"/>
</dbReference>
<evidence type="ECO:0000256" key="5">
    <source>
        <dbReference type="ARBA" id="ARBA00022839"/>
    </source>
</evidence>
<dbReference type="InterPro" id="IPR051673">
    <property type="entry name" value="SSDNA_exonuclease_RecJ"/>
</dbReference>
<dbReference type="EMBL" id="CACRUP010000010">
    <property type="protein sequence ID" value="VYT86864.1"/>
    <property type="molecule type" value="Genomic_DNA"/>
</dbReference>
<dbReference type="InterPro" id="IPR001667">
    <property type="entry name" value="DDH_dom"/>
</dbReference>
<dbReference type="SUPFAM" id="SSF64182">
    <property type="entry name" value="DHH phosphoesterases"/>
    <property type="match status" value="1"/>
</dbReference>
<dbReference type="Pfam" id="PF02272">
    <property type="entry name" value="DHHA1"/>
    <property type="match status" value="1"/>
</dbReference>
<dbReference type="InterPro" id="IPR004610">
    <property type="entry name" value="RecJ"/>
</dbReference>
<dbReference type="GO" id="GO:0006281">
    <property type="term" value="P:DNA repair"/>
    <property type="evidence" value="ECO:0007669"/>
    <property type="project" value="InterPro"/>
</dbReference>
<dbReference type="GO" id="GO:0003676">
    <property type="term" value="F:nucleic acid binding"/>
    <property type="evidence" value="ECO:0007669"/>
    <property type="project" value="InterPro"/>
</dbReference>
<accession>A0A6N3A4G7</accession>